<reference evidence="3 4" key="1">
    <citation type="journal article" date="2012" name="Genome Biol.">
        <title>The genome of the polar eukaryotic microalga coccomyxa subellipsoidea reveals traits of cold adaptation.</title>
        <authorList>
            <person name="Blanc G."/>
            <person name="Agarkova I."/>
            <person name="Grimwood J."/>
            <person name="Kuo A."/>
            <person name="Brueggeman A."/>
            <person name="Dunigan D."/>
            <person name="Gurnon J."/>
            <person name="Ladunga I."/>
            <person name="Lindquist E."/>
            <person name="Lucas S."/>
            <person name="Pangilinan J."/>
            <person name="Proschold T."/>
            <person name="Salamov A."/>
            <person name="Schmutz J."/>
            <person name="Weeks D."/>
            <person name="Yamada T."/>
            <person name="Claverie J.M."/>
            <person name="Grigoriev I."/>
            <person name="Van Etten J."/>
            <person name="Lomsadze A."/>
            <person name="Borodovsky M."/>
        </authorList>
    </citation>
    <scope>NUCLEOTIDE SEQUENCE [LARGE SCALE GENOMIC DNA]</scope>
    <source>
        <strain evidence="3 4">C-169</strain>
    </source>
</reference>
<dbReference type="KEGG" id="csl:COCSUDRAFT_53583"/>
<evidence type="ECO:0000313" key="3">
    <source>
        <dbReference type="EMBL" id="EIE22560.1"/>
    </source>
</evidence>
<keyword evidence="2" id="KW-0812">Transmembrane</keyword>
<feature type="region of interest" description="Disordered" evidence="1">
    <location>
        <begin position="1"/>
        <end position="33"/>
    </location>
</feature>
<keyword evidence="4" id="KW-1185">Reference proteome</keyword>
<proteinExistence type="predicted"/>
<name>I0YVZ1_COCSC</name>
<organism evidence="3 4">
    <name type="scientific">Coccomyxa subellipsoidea (strain C-169)</name>
    <name type="common">Green microalga</name>
    <dbReference type="NCBI Taxonomy" id="574566"/>
    <lineage>
        <taxon>Eukaryota</taxon>
        <taxon>Viridiplantae</taxon>
        <taxon>Chlorophyta</taxon>
        <taxon>core chlorophytes</taxon>
        <taxon>Trebouxiophyceae</taxon>
        <taxon>Trebouxiophyceae incertae sedis</taxon>
        <taxon>Coccomyxaceae</taxon>
        <taxon>Coccomyxa</taxon>
        <taxon>Coccomyxa subellipsoidea</taxon>
    </lineage>
</organism>
<feature type="transmembrane region" description="Helical" evidence="2">
    <location>
        <begin position="111"/>
        <end position="134"/>
    </location>
</feature>
<gene>
    <name evidence="3" type="ORF">COCSUDRAFT_53583</name>
</gene>
<sequence length="139" mass="13926">MADAAAAEAAEHGPASKEGIGSGLFEAPNADSSSGKAWYIETRDAFGSKPAVWAAEIEDELSSVSLNDGGSAGTTADPSEALMTGVGDGGLGDFAQVGIVAWQILTANPRLALLLSPLALAGFAVQALISGTFLEGTIF</sequence>
<dbReference type="AlphaFoldDB" id="I0YVZ1"/>
<dbReference type="GeneID" id="17040548"/>
<dbReference type="Proteomes" id="UP000007264">
    <property type="component" value="Unassembled WGS sequence"/>
</dbReference>
<evidence type="ECO:0000313" key="4">
    <source>
        <dbReference type="Proteomes" id="UP000007264"/>
    </source>
</evidence>
<keyword evidence="2" id="KW-0472">Membrane</keyword>
<dbReference type="RefSeq" id="XP_005647104.1">
    <property type="nucleotide sequence ID" value="XM_005647047.1"/>
</dbReference>
<comment type="caution">
    <text evidence="3">The sequence shown here is derived from an EMBL/GenBank/DDBJ whole genome shotgun (WGS) entry which is preliminary data.</text>
</comment>
<keyword evidence="2" id="KW-1133">Transmembrane helix</keyword>
<protein>
    <submittedName>
        <fullName evidence="3">Uncharacterized protein</fullName>
    </submittedName>
</protein>
<dbReference type="EMBL" id="AGSI01000009">
    <property type="protein sequence ID" value="EIE22560.1"/>
    <property type="molecule type" value="Genomic_DNA"/>
</dbReference>
<accession>I0YVZ1</accession>
<evidence type="ECO:0000256" key="1">
    <source>
        <dbReference type="SAM" id="MobiDB-lite"/>
    </source>
</evidence>
<evidence type="ECO:0000256" key="2">
    <source>
        <dbReference type="SAM" id="Phobius"/>
    </source>
</evidence>